<dbReference type="EMBL" id="JANPWB010000005">
    <property type="protein sequence ID" value="KAJ1184526.1"/>
    <property type="molecule type" value="Genomic_DNA"/>
</dbReference>
<protein>
    <submittedName>
        <fullName evidence="2">Uncharacterized protein</fullName>
    </submittedName>
</protein>
<feature type="region of interest" description="Disordered" evidence="1">
    <location>
        <begin position="64"/>
        <end position="106"/>
    </location>
</feature>
<evidence type="ECO:0000313" key="2">
    <source>
        <dbReference type="EMBL" id="KAJ1184526.1"/>
    </source>
</evidence>
<gene>
    <name evidence="2" type="ORF">NDU88_001332</name>
</gene>
<evidence type="ECO:0000313" key="3">
    <source>
        <dbReference type="Proteomes" id="UP001066276"/>
    </source>
</evidence>
<sequence length="106" mass="11020">MRGDTEETMAARETVAAPVAAASARETAAALKAETLTIPGGAEGGETPREVGRTVQIQFCPADTELSPSTVGFPPLQQLKGQEAENPKNRPRSGESVALAGMETRV</sequence>
<organism evidence="2 3">
    <name type="scientific">Pleurodeles waltl</name>
    <name type="common">Iberian ribbed newt</name>
    <dbReference type="NCBI Taxonomy" id="8319"/>
    <lineage>
        <taxon>Eukaryota</taxon>
        <taxon>Metazoa</taxon>
        <taxon>Chordata</taxon>
        <taxon>Craniata</taxon>
        <taxon>Vertebrata</taxon>
        <taxon>Euteleostomi</taxon>
        <taxon>Amphibia</taxon>
        <taxon>Batrachia</taxon>
        <taxon>Caudata</taxon>
        <taxon>Salamandroidea</taxon>
        <taxon>Salamandridae</taxon>
        <taxon>Pleurodelinae</taxon>
        <taxon>Pleurodeles</taxon>
    </lineage>
</organism>
<reference evidence="2" key="1">
    <citation type="journal article" date="2022" name="bioRxiv">
        <title>Sequencing and chromosome-scale assembly of the giantPleurodeles waltlgenome.</title>
        <authorList>
            <person name="Brown T."/>
            <person name="Elewa A."/>
            <person name="Iarovenko S."/>
            <person name="Subramanian E."/>
            <person name="Araus A.J."/>
            <person name="Petzold A."/>
            <person name="Susuki M."/>
            <person name="Suzuki K.-i.T."/>
            <person name="Hayashi T."/>
            <person name="Toyoda A."/>
            <person name="Oliveira C."/>
            <person name="Osipova E."/>
            <person name="Leigh N.D."/>
            <person name="Simon A."/>
            <person name="Yun M.H."/>
        </authorList>
    </citation>
    <scope>NUCLEOTIDE SEQUENCE</scope>
    <source>
        <strain evidence="2">20211129_DDA</strain>
        <tissue evidence="2">Liver</tissue>
    </source>
</reference>
<proteinExistence type="predicted"/>
<name>A0AAV7U838_PLEWA</name>
<accession>A0AAV7U838</accession>
<evidence type="ECO:0000256" key="1">
    <source>
        <dbReference type="SAM" id="MobiDB-lite"/>
    </source>
</evidence>
<keyword evidence="3" id="KW-1185">Reference proteome</keyword>
<comment type="caution">
    <text evidence="2">The sequence shown here is derived from an EMBL/GenBank/DDBJ whole genome shotgun (WGS) entry which is preliminary data.</text>
</comment>
<dbReference type="Proteomes" id="UP001066276">
    <property type="component" value="Chromosome 3_1"/>
</dbReference>
<dbReference type="AlphaFoldDB" id="A0AAV7U838"/>